<gene>
    <name evidence="1" type="ORF">SLEP1_g47258</name>
</gene>
<reference evidence="1 2" key="1">
    <citation type="journal article" date="2021" name="Commun. Biol.">
        <title>The genome of Shorea leprosula (Dipterocarpaceae) highlights the ecological relevance of drought in aseasonal tropical rainforests.</title>
        <authorList>
            <person name="Ng K.K.S."/>
            <person name="Kobayashi M.J."/>
            <person name="Fawcett J.A."/>
            <person name="Hatakeyama M."/>
            <person name="Paape T."/>
            <person name="Ng C.H."/>
            <person name="Ang C.C."/>
            <person name="Tnah L.H."/>
            <person name="Lee C.T."/>
            <person name="Nishiyama T."/>
            <person name="Sese J."/>
            <person name="O'Brien M.J."/>
            <person name="Copetti D."/>
            <person name="Mohd Noor M.I."/>
            <person name="Ong R.C."/>
            <person name="Putra M."/>
            <person name="Sireger I.Z."/>
            <person name="Indrioko S."/>
            <person name="Kosugi Y."/>
            <person name="Izuno A."/>
            <person name="Isagi Y."/>
            <person name="Lee S.L."/>
            <person name="Shimizu K.K."/>
        </authorList>
    </citation>
    <scope>NUCLEOTIDE SEQUENCE [LARGE SCALE GENOMIC DNA]</scope>
    <source>
        <strain evidence="1">214</strain>
    </source>
</reference>
<organism evidence="1 2">
    <name type="scientific">Rubroshorea leprosula</name>
    <dbReference type="NCBI Taxonomy" id="152421"/>
    <lineage>
        <taxon>Eukaryota</taxon>
        <taxon>Viridiplantae</taxon>
        <taxon>Streptophyta</taxon>
        <taxon>Embryophyta</taxon>
        <taxon>Tracheophyta</taxon>
        <taxon>Spermatophyta</taxon>
        <taxon>Magnoliopsida</taxon>
        <taxon>eudicotyledons</taxon>
        <taxon>Gunneridae</taxon>
        <taxon>Pentapetalae</taxon>
        <taxon>rosids</taxon>
        <taxon>malvids</taxon>
        <taxon>Malvales</taxon>
        <taxon>Dipterocarpaceae</taxon>
        <taxon>Rubroshorea</taxon>
    </lineage>
</organism>
<sequence length="97" mass="11022">MDFISISRILVIAYYVYSILRPSGVPQMERCSPLAPFVPYVSVCLCFALVRCLLPKRTLKCLGVPSAFKSLCDNMMKILHKQVFCITLYEVVHHPKA</sequence>
<proteinExistence type="predicted"/>
<dbReference type="EMBL" id="BPVZ01000135">
    <property type="protein sequence ID" value="GKV39500.1"/>
    <property type="molecule type" value="Genomic_DNA"/>
</dbReference>
<protein>
    <submittedName>
        <fullName evidence="1">Uncharacterized protein</fullName>
    </submittedName>
</protein>
<dbReference type="Proteomes" id="UP001054252">
    <property type="component" value="Unassembled WGS sequence"/>
</dbReference>
<dbReference type="AlphaFoldDB" id="A0AAV5LPW5"/>
<comment type="caution">
    <text evidence="1">The sequence shown here is derived from an EMBL/GenBank/DDBJ whole genome shotgun (WGS) entry which is preliminary data.</text>
</comment>
<accession>A0AAV5LPW5</accession>
<keyword evidence="2" id="KW-1185">Reference proteome</keyword>
<evidence type="ECO:0000313" key="2">
    <source>
        <dbReference type="Proteomes" id="UP001054252"/>
    </source>
</evidence>
<evidence type="ECO:0000313" key="1">
    <source>
        <dbReference type="EMBL" id="GKV39500.1"/>
    </source>
</evidence>
<name>A0AAV5LPW5_9ROSI</name>